<name>A0A892ZK38_9NEIS</name>
<accession>A0A892ZK38</accession>
<dbReference type="InterPro" id="IPR053842">
    <property type="entry name" value="NikA-like"/>
</dbReference>
<reference evidence="1" key="1">
    <citation type="submission" date="2021-02" db="EMBL/GenBank/DDBJ databases">
        <title>Neisseriaceae sp. 26B isolated from the cloaca of a Common Toad-headed Turtle (Mesoclemmys nasuta).</title>
        <authorList>
            <person name="Spergser J."/>
            <person name="Busse H.-J."/>
        </authorList>
    </citation>
    <scope>NUCLEOTIDE SEQUENCE</scope>
    <source>
        <strain evidence="1">26B</strain>
    </source>
</reference>
<dbReference type="Proteomes" id="UP000653156">
    <property type="component" value="Chromosome"/>
</dbReference>
<organism evidence="1 2">
    <name type="scientific">Paralysiella testudinis</name>
    <dbReference type="NCBI Taxonomy" id="2809020"/>
    <lineage>
        <taxon>Bacteria</taxon>
        <taxon>Pseudomonadati</taxon>
        <taxon>Pseudomonadota</taxon>
        <taxon>Betaproteobacteria</taxon>
        <taxon>Neisseriales</taxon>
        <taxon>Neisseriaceae</taxon>
        <taxon>Paralysiella</taxon>
    </lineage>
</organism>
<protein>
    <submittedName>
        <fullName evidence="1">Plasmid mobilization relaxosome protein MobC</fullName>
    </submittedName>
</protein>
<dbReference type="AlphaFoldDB" id="A0A892ZK38"/>
<evidence type="ECO:0000313" key="2">
    <source>
        <dbReference type="Proteomes" id="UP000653156"/>
    </source>
</evidence>
<dbReference type="KEGG" id="ptes:JQU52_05655"/>
<keyword evidence="2" id="KW-1185">Reference proteome</keyword>
<gene>
    <name evidence="1" type="primary">mobC</name>
    <name evidence="1" type="ORF">JQU52_05655</name>
</gene>
<evidence type="ECO:0000313" key="1">
    <source>
        <dbReference type="EMBL" id="QRQ83282.1"/>
    </source>
</evidence>
<sequence>MAEKRLGKASVSALAKSLLLEVLGDAATATTPLAPCPAGMADEELAKERTVIRLQTPEKQYLAAAAAQYGTSVNGLVRQIIQSYISKNPVLSAAEVDALYQSNYQLLRIGRNLNQIARQLNAMEAASITTAEIRQLADVIDRHTEHVGRLLLANRARFE</sequence>
<proteinExistence type="predicted"/>
<dbReference type="Pfam" id="PF21983">
    <property type="entry name" value="NikA-like"/>
    <property type="match status" value="1"/>
</dbReference>
<dbReference type="EMBL" id="CP069798">
    <property type="protein sequence ID" value="QRQ83282.1"/>
    <property type="molecule type" value="Genomic_DNA"/>
</dbReference>